<dbReference type="AlphaFoldDB" id="A0AAD9LT89"/>
<evidence type="ECO:0000256" key="1">
    <source>
        <dbReference type="SAM" id="MobiDB-lite"/>
    </source>
</evidence>
<feature type="compositionally biased region" description="Low complexity" evidence="1">
    <location>
        <begin position="8"/>
        <end position="28"/>
    </location>
</feature>
<dbReference type="Proteomes" id="UP001259832">
    <property type="component" value="Unassembled WGS sequence"/>
</dbReference>
<accession>A0AAD9LT89</accession>
<keyword evidence="3" id="KW-1185">Reference proteome</keyword>
<proteinExistence type="predicted"/>
<evidence type="ECO:0000313" key="3">
    <source>
        <dbReference type="Proteomes" id="UP001259832"/>
    </source>
</evidence>
<organism evidence="2 3">
    <name type="scientific">Phytophthora citrophthora</name>
    <dbReference type="NCBI Taxonomy" id="4793"/>
    <lineage>
        <taxon>Eukaryota</taxon>
        <taxon>Sar</taxon>
        <taxon>Stramenopiles</taxon>
        <taxon>Oomycota</taxon>
        <taxon>Peronosporomycetes</taxon>
        <taxon>Peronosporales</taxon>
        <taxon>Peronosporaceae</taxon>
        <taxon>Phytophthora</taxon>
    </lineage>
</organism>
<protein>
    <submittedName>
        <fullName evidence="2">Uncharacterized protein</fullName>
    </submittedName>
</protein>
<feature type="region of interest" description="Disordered" evidence="1">
    <location>
        <begin position="87"/>
        <end position="159"/>
    </location>
</feature>
<comment type="caution">
    <text evidence="2">The sequence shown here is derived from an EMBL/GenBank/DDBJ whole genome shotgun (WGS) entry which is preliminary data.</text>
</comment>
<feature type="compositionally biased region" description="Acidic residues" evidence="1">
    <location>
        <begin position="87"/>
        <end position="98"/>
    </location>
</feature>
<sequence length="455" mass="50853">MNSPTPTSPSALADAQASPAASAAGTTTSAVLTSTAVSSGSTEMLSVTKYHALHKEKHAKKKSSSLAGIKHPAVSLKELFGEDFEEDIVDYDDVEEGELEGKTPAPVSSSEDTPDPPLGSRRPRDEVPDASSSKRPRSDEEASPMLRALTAPRTDPPVRAPWMPTEAQIHDRFGASSPPNPVLLYSCNSINDDDVAKEVVFESETQRRDYYIGLFHELRYFAAKKTSRKSKVPEWQALCQSWNAFVDNFNKDPKAYRERVVATRDRFYTYTSRGKCERLHDHPWKRGSHVPFPSAHSARAARPGQHVSPKVILRGTRSPVYPITSRSSVLDSSHAKLRVLWLTAALPVQALILQVMVGFVRPHHFRNVLHQDVPRLPRISLGRKSSPTNTKTNPLRVRSLMSHDPLHNPADRSTRVAQRRRRGRKHSLRMVNAMTMTIVPCTIELLRWSIHRALR</sequence>
<feature type="compositionally biased region" description="Basic and acidic residues" evidence="1">
    <location>
        <begin position="404"/>
        <end position="414"/>
    </location>
</feature>
<dbReference type="EMBL" id="JASMQC010000003">
    <property type="protein sequence ID" value="KAK1946177.1"/>
    <property type="molecule type" value="Genomic_DNA"/>
</dbReference>
<feature type="region of interest" description="Disordered" evidence="1">
    <location>
        <begin position="401"/>
        <end position="425"/>
    </location>
</feature>
<reference evidence="2" key="1">
    <citation type="submission" date="2023-08" db="EMBL/GenBank/DDBJ databases">
        <title>Reference Genome Resource for the Citrus Pathogen Phytophthora citrophthora.</title>
        <authorList>
            <person name="Moller H."/>
            <person name="Coetzee B."/>
            <person name="Rose L.J."/>
            <person name="Van Niekerk J.M."/>
        </authorList>
    </citation>
    <scope>NUCLEOTIDE SEQUENCE</scope>
    <source>
        <strain evidence="2">STE-U-9442</strain>
    </source>
</reference>
<name>A0AAD9LT89_9STRA</name>
<evidence type="ECO:0000313" key="2">
    <source>
        <dbReference type="EMBL" id="KAK1946177.1"/>
    </source>
</evidence>
<feature type="region of interest" description="Disordered" evidence="1">
    <location>
        <begin position="1"/>
        <end position="28"/>
    </location>
</feature>
<gene>
    <name evidence="2" type="ORF">P3T76_001730</name>
</gene>